<dbReference type="EMBL" id="JAAIUW010000006">
    <property type="protein sequence ID" value="KAF7825060.1"/>
    <property type="molecule type" value="Genomic_DNA"/>
</dbReference>
<keyword evidence="2" id="KW-1133">Transmembrane helix</keyword>
<evidence type="ECO:0000256" key="1">
    <source>
        <dbReference type="SAM" id="MobiDB-lite"/>
    </source>
</evidence>
<proteinExistence type="predicted"/>
<feature type="transmembrane region" description="Helical" evidence="2">
    <location>
        <begin position="83"/>
        <end position="105"/>
    </location>
</feature>
<organism evidence="3 4">
    <name type="scientific">Senna tora</name>
    <dbReference type="NCBI Taxonomy" id="362788"/>
    <lineage>
        <taxon>Eukaryota</taxon>
        <taxon>Viridiplantae</taxon>
        <taxon>Streptophyta</taxon>
        <taxon>Embryophyta</taxon>
        <taxon>Tracheophyta</taxon>
        <taxon>Spermatophyta</taxon>
        <taxon>Magnoliopsida</taxon>
        <taxon>eudicotyledons</taxon>
        <taxon>Gunneridae</taxon>
        <taxon>Pentapetalae</taxon>
        <taxon>rosids</taxon>
        <taxon>fabids</taxon>
        <taxon>Fabales</taxon>
        <taxon>Fabaceae</taxon>
        <taxon>Caesalpinioideae</taxon>
        <taxon>Cassia clade</taxon>
        <taxon>Senna</taxon>
    </lineage>
</organism>
<feature type="region of interest" description="Disordered" evidence="1">
    <location>
        <begin position="1"/>
        <end position="51"/>
    </location>
</feature>
<accession>A0A834TNL5</accession>
<sequence>MNETSTDGDEPPLNTTTPSSTTKKRRRPMKMKQRKWRSNNEQPSSTLDLGPSATVHSNCAFRTLTLTLKEYCRYNVEIVGFKFFAFYTVILLFYCLILFFVWLIIFQLSIPVTI</sequence>
<feature type="compositionally biased region" description="Basic residues" evidence="1">
    <location>
        <begin position="22"/>
        <end position="37"/>
    </location>
</feature>
<evidence type="ECO:0000313" key="3">
    <source>
        <dbReference type="EMBL" id="KAF7825060.1"/>
    </source>
</evidence>
<comment type="caution">
    <text evidence="3">The sequence shown here is derived from an EMBL/GenBank/DDBJ whole genome shotgun (WGS) entry which is preliminary data.</text>
</comment>
<evidence type="ECO:0000256" key="2">
    <source>
        <dbReference type="SAM" id="Phobius"/>
    </source>
</evidence>
<name>A0A834TNL5_9FABA</name>
<feature type="compositionally biased region" description="Acidic residues" evidence="1">
    <location>
        <begin position="1"/>
        <end position="10"/>
    </location>
</feature>
<reference evidence="3" key="1">
    <citation type="submission" date="2020-09" db="EMBL/GenBank/DDBJ databases">
        <title>Genome-Enabled Discovery of Anthraquinone Biosynthesis in Senna tora.</title>
        <authorList>
            <person name="Kang S.-H."/>
            <person name="Pandey R.P."/>
            <person name="Lee C.-M."/>
            <person name="Sim J.-S."/>
            <person name="Jeong J.-T."/>
            <person name="Choi B.-S."/>
            <person name="Jung M."/>
            <person name="Ginzburg D."/>
            <person name="Zhao K."/>
            <person name="Won S.Y."/>
            <person name="Oh T.-J."/>
            <person name="Yu Y."/>
            <person name="Kim N.-H."/>
            <person name="Lee O.R."/>
            <person name="Lee T.-H."/>
            <person name="Bashyal P."/>
            <person name="Kim T.-S."/>
            <person name="Lee W.-H."/>
            <person name="Kawkins C."/>
            <person name="Kim C.-K."/>
            <person name="Kim J.S."/>
            <person name="Ahn B.O."/>
            <person name="Rhee S.Y."/>
            <person name="Sohng J.K."/>
        </authorList>
    </citation>
    <scope>NUCLEOTIDE SEQUENCE</scope>
    <source>
        <tissue evidence="3">Leaf</tissue>
    </source>
</reference>
<keyword evidence="4" id="KW-1185">Reference proteome</keyword>
<evidence type="ECO:0008006" key="5">
    <source>
        <dbReference type="Google" id="ProtNLM"/>
    </source>
</evidence>
<evidence type="ECO:0000313" key="4">
    <source>
        <dbReference type="Proteomes" id="UP000634136"/>
    </source>
</evidence>
<dbReference type="Proteomes" id="UP000634136">
    <property type="component" value="Unassembled WGS sequence"/>
</dbReference>
<keyword evidence="2" id="KW-0472">Membrane</keyword>
<gene>
    <name evidence="3" type="ORF">G2W53_016224</name>
</gene>
<dbReference type="AlphaFoldDB" id="A0A834TNL5"/>
<keyword evidence="2" id="KW-0812">Transmembrane</keyword>
<protein>
    <recommendedName>
        <fullName evidence="5">Transmembrane protein</fullName>
    </recommendedName>
</protein>